<organism evidence="5 6">
    <name type="scientific">Brevibacterium rongguiense</name>
    <dbReference type="NCBI Taxonomy" id="2695267"/>
    <lineage>
        <taxon>Bacteria</taxon>
        <taxon>Bacillati</taxon>
        <taxon>Actinomycetota</taxon>
        <taxon>Actinomycetes</taxon>
        <taxon>Micrococcales</taxon>
        <taxon>Brevibacteriaceae</taxon>
        <taxon>Brevibacterium</taxon>
    </lineage>
</organism>
<evidence type="ECO:0000256" key="2">
    <source>
        <dbReference type="ARBA" id="ARBA00011915"/>
    </source>
</evidence>
<dbReference type="GO" id="GO:0006574">
    <property type="term" value="P:L-valine catabolic process"/>
    <property type="evidence" value="ECO:0007669"/>
    <property type="project" value="TreeGrafter"/>
</dbReference>
<evidence type="ECO:0000256" key="3">
    <source>
        <dbReference type="ARBA" id="ARBA00022801"/>
    </source>
</evidence>
<dbReference type="GO" id="GO:0003860">
    <property type="term" value="F:3-hydroxyisobutyryl-CoA hydrolase activity"/>
    <property type="evidence" value="ECO:0007669"/>
    <property type="project" value="UniProtKB-EC"/>
</dbReference>
<reference evidence="5 6" key="1">
    <citation type="submission" date="2020-01" db="EMBL/GenBank/DDBJ databases">
        <authorList>
            <person name="Deng T."/>
        </authorList>
    </citation>
    <scope>NUCLEOTIDE SEQUENCE [LARGE SCALE GENOMIC DNA]</scope>
    <source>
        <strain evidence="5 6">5221</strain>
    </source>
</reference>
<evidence type="ECO:0000313" key="5">
    <source>
        <dbReference type="EMBL" id="MYM18757.1"/>
    </source>
</evidence>
<dbReference type="NCBIfam" id="NF004127">
    <property type="entry name" value="PRK05617.1"/>
    <property type="match status" value="1"/>
</dbReference>
<accession>A0A6N9H3W3</accession>
<dbReference type="AlphaFoldDB" id="A0A6N9H3W3"/>
<gene>
    <name evidence="5" type="ORF">GSY69_01875</name>
</gene>
<dbReference type="Proteomes" id="UP000469215">
    <property type="component" value="Unassembled WGS sequence"/>
</dbReference>
<dbReference type="RefSeq" id="WP_160952194.1">
    <property type="nucleotide sequence ID" value="NZ_WWEQ01000004.1"/>
</dbReference>
<dbReference type="GO" id="GO:0005829">
    <property type="term" value="C:cytosol"/>
    <property type="evidence" value="ECO:0007669"/>
    <property type="project" value="TreeGrafter"/>
</dbReference>
<dbReference type="GO" id="GO:0016853">
    <property type="term" value="F:isomerase activity"/>
    <property type="evidence" value="ECO:0007669"/>
    <property type="project" value="UniProtKB-KW"/>
</dbReference>
<dbReference type="PANTHER" id="PTHR43176">
    <property type="entry name" value="3-HYDROXYISOBUTYRYL-COA HYDROLASE-RELATED"/>
    <property type="match status" value="1"/>
</dbReference>
<proteinExistence type="predicted"/>
<dbReference type="InterPro" id="IPR029045">
    <property type="entry name" value="ClpP/crotonase-like_dom_sf"/>
</dbReference>
<keyword evidence="6" id="KW-1185">Reference proteome</keyword>
<keyword evidence="3" id="KW-0378">Hydrolase</keyword>
<protein>
    <recommendedName>
        <fullName evidence="2">3-hydroxyisobutyryl-CoA hydrolase</fullName>
        <ecNumber evidence="2">3.1.2.4</ecNumber>
    </recommendedName>
</protein>
<evidence type="ECO:0000256" key="1">
    <source>
        <dbReference type="ARBA" id="ARBA00001709"/>
    </source>
</evidence>
<feature type="domain" description="Enoyl-CoA hydratase/isomerase" evidence="4">
    <location>
        <begin position="17"/>
        <end position="340"/>
    </location>
</feature>
<dbReference type="Pfam" id="PF16113">
    <property type="entry name" value="ECH_2"/>
    <property type="match status" value="1"/>
</dbReference>
<dbReference type="EMBL" id="WWEQ01000004">
    <property type="protein sequence ID" value="MYM18757.1"/>
    <property type="molecule type" value="Genomic_DNA"/>
</dbReference>
<keyword evidence="5" id="KW-0413">Isomerase</keyword>
<dbReference type="Gene3D" id="3.90.226.10">
    <property type="entry name" value="2-enoyl-CoA Hydratase, Chain A, domain 1"/>
    <property type="match status" value="1"/>
</dbReference>
<comment type="catalytic activity">
    <reaction evidence="1">
        <text>3-hydroxy-2-methylpropanoyl-CoA + H2O = 3-hydroxy-2-methylpropanoate + CoA + H(+)</text>
        <dbReference type="Rhea" id="RHEA:20888"/>
        <dbReference type="ChEBI" id="CHEBI:11805"/>
        <dbReference type="ChEBI" id="CHEBI:15377"/>
        <dbReference type="ChEBI" id="CHEBI:15378"/>
        <dbReference type="ChEBI" id="CHEBI:57287"/>
        <dbReference type="ChEBI" id="CHEBI:57340"/>
        <dbReference type="EC" id="3.1.2.4"/>
    </reaction>
</comment>
<name>A0A6N9H3W3_9MICO</name>
<dbReference type="InterPro" id="IPR045004">
    <property type="entry name" value="ECH_dom"/>
</dbReference>
<dbReference type="CDD" id="cd06558">
    <property type="entry name" value="crotonase-like"/>
    <property type="match status" value="1"/>
</dbReference>
<comment type="caution">
    <text evidence="5">The sequence shown here is derived from an EMBL/GenBank/DDBJ whole genome shotgun (WGS) entry which is preliminary data.</text>
</comment>
<dbReference type="EC" id="3.1.2.4" evidence="2"/>
<sequence>MTDTEATVIVDRDGALGHIELNKPKAINALSTEMIEQVDRALIDWQDDDSVAAVLITGAGERGLCAGGDIKGIYRSVVDGTDESELFFSDEYRMNNRIANYPKPYIAFMDGITMGGGVGVSVHGSVRIVTETTKVGMPETGIGLFPDVGGTYLLARLPHEIGMYMGLTGEPVRAGAALAYGLADHFVPRAQLPALRAALTEAPAEAPEVAADFAAQFAAEAPENELARDEQWIATCFAQDSVLAIIAALRAEGSEAAAHTADVLESKSPRSLAVTFEMIRTAKTMSLQEVLERDYRAALNIAHYPDLREGIRAQVIDKDRNPQWDPAAVSALDEAEIRSILDTERQEKVFS</sequence>
<evidence type="ECO:0000313" key="6">
    <source>
        <dbReference type="Proteomes" id="UP000469215"/>
    </source>
</evidence>
<evidence type="ECO:0000259" key="4">
    <source>
        <dbReference type="Pfam" id="PF16113"/>
    </source>
</evidence>
<dbReference type="SUPFAM" id="SSF52096">
    <property type="entry name" value="ClpP/crotonase"/>
    <property type="match status" value="1"/>
</dbReference>
<dbReference type="PANTHER" id="PTHR43176:SF3">
    <property type="entry name" value="3-HYDROXYISOBUTYRYL-COA HYDROLASE, MITOCHONDRIAL"/>
    <property type="match status" value="1"/>
</dbReference>
<dbReference type="InterPro" id="IPR032259">
    <property type="entry name" value="HIBYL-CoA-H"/>
</dbReference>